<evidence type="ECO:0000313" key="4">
    <source>
        <dbReference type="Proteomes" id="UP001239445"/>
    </source>
</evidence>
<dbReference type="PROSITE" id="PS51819">
    <property type="entry name" value="VOC"/>
    <property type="match status" value="1"/>
</dbReference>
<keyword evidence="1" id="KW-0479">Metal-binding</keyword>
<reference evidence="3" key="1">
    <citation type="submission" date="2023-06" db="EMBL/GenBank/DDBJ databases">
        <title>Genome-scale phylogeny and comparative genomics of the fungal order Sordariales.</title>
        <authorList>
            <consortium name="Lawrence Berkeley National Laboratory"/>
            <person name="Hensen N."/>
            <person name="Bonometti L."/>
            <person name="Westerberg I."/>
            <person name="Brannstrom I.O."/>
            <person name="Guillou S."/>
            <person name="Cros-Aarteil S."/>
            <person name="Calhoun S."/>
            <person name="Haridas S."/>
            <person name="Kuo A."/>
            <person name="Mondo S."/>
            <person name="Pangilinan J."/>
            <person name="Riley R."/>
            <person name="Labutti K."/>
            <person name="Andreopoulos B."/>
            <person name="Lipzen A."/>
            <person name="Chen C."/>
            <person name="Yanf M."/>
            <person name="Daum C."/>
            <person name="Ng V."/>
            <person name="Clum A."/>
            <person name="Steindorff A."/>
            <person name="Ohm R."/>
            <person name="Martin F."/>
            <person name="Silar P."/>
            <person name="Natvig D."/>
            <person name="Lalanne C."/>
            <person name="Gautier V."/>
            <person name="Ament-Velasquez S.L."/>
            <person name="Kruys A."/>
            <person name="Hutchinson M.I."/>
            <person name="Powell A.J."/>
            <person name="Barry K."/>
            <person name="Miller A.N."/>
            <person name="Grigoriev I.V."/>
            <person name="Debuchy R."/>
            <person name="Gladieux P."/>
            <person name="Thoren M.H."/>
            <person name="Johannesson H."/>
        </authorList>
    </citation>
    <scope>NUCLEOTIDE SEQUENCE</scope>
    <source>
        <strain evidence="3">PSN4</strain>
    </source>
</reference>
<accession>A0AAJ0B4D6</accession>
<sequence length="348" mass="38668">MTQTLPGRIPPVFNSPDKIQLARLSYVHASHPDLDTFSTFALDFGFVIESKDADNLYLRGYGRDKCCYVATRSQDGEKHFHGAAYLAKTESDFRKTCQLPGASPVSENPPACGGGSRVTLSSPSGTVMHVVWGAEERPAPVKPESSTEIHKGGFNTALQKTRKGEFQRFKLGPAMVHKLGHYGYITTMFDEDVAFYTQNFNFVPSDVLYETDESSGTETDALTFMHLDQGAEYSDHHTLFLNRAPPGFDTSVRNRMHHCSFEVEDFDTQLLGHEYLLTRGYTPIWGVGRHIYGSQIFDYWRDPSGFAIEHYADGDLVNAENPTGREKSDGPASMYIWGPVRPAGGVAS</sequence>
<dbReference type="GO" id="GO:0046872">
    <property type="term" value="F:metal ion binding"/>
    <property type="evidence" value="ECO:0007669"/>
    <property type="project" value="UniProtKB-KW"/>
</dbReference>
<dbReference type="EMBL" id="MU839842">
    <property type="protein sequence ID" value="KAK1751478.1"/>
    <property type="molecule type" value="Genomic_DNA"/>
</dbReference>
<organism evidence="3 4">
    <name type="scientific">Echria macrotheca</name>
    <dbReference type="NCBI Taxonomy" id="438768"/>
    <lineage>
        <taxon>Eukaryota</taxon>
        <taxon>Fungi</taxon>
        <taxon>Dikarya</taxon>
        <taxon>Ascomycota</taxon>
        <taxon>Pezizomycotina</taxon>
        <taxon>Sordariomycetes</taxon>
        <taxon>Sordariomycetidae</taxon>
        <taxon>Sordariales</taxon>
        <taxon>Schizotheciaceae</taxon>
        <taxon>Echria</taxon>
    </lineage>
</organism>
<dbReference type="PANTHER" id="PTHR43048">
    <property type="entry name" value="METHYLMALONYL-COA EPIMERASE"/>
    <property type="match status" value="1"/>
</dbReference>
<dbReference type="InterPro" id="IPR037523">
    <property type="entry name" value="VOC_core"/>
</dbReference>
<dbReference type="InterPro" id="IPR051785">
    <property type="entry name" value="MMCE/EMCE_epimerase"/>
</dbReference>
<dbReference type="PANTHER" id="PTHR43048:SF3">
    <property type="entry name" value="METHYLMALONYL-COA EPIMERASE, MITOCHONDRIAL"/>
    <property type="match status" value="1"/>
</dbReference>
<dbReference type="GO" id="GO:0046491">
    <property type="term" value="P:L-methylmalonyl-CoA metabolic process"/>
    <property type="evidence" value="ECO:0007669"/>
    <property type="project" value="TreeGrafter"/>
</dbReference>
<dbReference type="GO" id="GO:0005739">
    <property type="term" value="C:mitochondrion"/>
    <property type="evidence" value="ECO:0007669"/>
    <property type="project" value="TreeGrafter"/>
</dbReference>
<evidence type="ECO:0000259" key="2">
    <source>
        <dbReference type="PROSITE" id="PS51819"/>
    </source>
</evidence>
<keyword evidence="4" id="KW-1185">Reference proteome</keyword>
<dbReference type="SUPFAM" id="SSF54593">
    <property type="entry name" value="Glyoxalase/Bleomycin resistance protein/Dihydroxybiphenyl dioxygenase"/>
    <property type="match status" value="2"/>
</dbReference>
<feature type="domain" description="VOC" evidence="2">
    <location>
        <begin position="178"/>
        <end position="313"/>
    </location>
</feature>
<evidence type="ECO:0000256" key="1">
    <source>
        <dbReference type="ARBA" id="ARBA00022723"/>
    </source>
</evidence>
<protein>
    <submittedName>
        <fullName evidence="3">Glyoxalase family protein</fullName>
    </submittedName>
</protein>
<dbReference type="AlphaFoldDB" id="A0AAJ0B4D6"/>
<dbReference type="InterPro" id="IPR029068">
    <property type="entry name" value="Glyas_Bleomycin-R_OHBP_Dase"/>
</dbReference>
<proteinExistence type="predicted"/>
<evidence type="ECO:0000313" key="3">
    <source>
        <dbReference type="EMBL" id="KAK1751478.1"/>
    </source>
</evidence>
<dbReference type="FunFam" id="3.10.180.10:FF:000034">
    <property type="entry name" value="Glyoxalase/Bleomycin resistance protein/Dihydroxybiphenyl dioxygenase"/>
    <property type="match status" value="1"/>
</dbReference>
<name>A0AAJ0B4D6_9PEZI</name>
<dbReference type="Proteomes" id="UP001239445">
    <property type="component" value="Unassembled WGS sequence"/>
</dbReference>
<gene>
    <name evidence="3" type="ORF">QBC47DRAFT_307787</name>
</gene>
<comment type="caution">
    <text evidence="3">The sequence shown here is derived from an EMBL/GenBank/DDBJ whole genome shotgun (WGS) entry which is preliminary data.</text>
</comment>
<dbReference type="Pfam" id="PF00903">
    <property type="entry name" value="Glyoxalase"/>
    <property type="match status" value="1"/>
</dbReference>
<dbReference type="GO" id="GO:0004493">
    <property type="term" value="F:methylmalonyl-CoA epimerase activity"/>
    <property type="evidence" value="ECO:0007669"/>
    <property type="project" value="TreeGrafter"/>
</dbReference>
<dbReference type="InterPro" id="IPR004360">
    <property type="entry name" value="Glyas_Fos-R_dOase_dom"/>
</dbReference>
<dbReference type="Gene3D" id="3.10.180.10">
    <property type="entry name" value="2,3-Dihydroxybiphenyl 1,2-Dioxygenase, domain 1"/>
    <property type="match status" value="2"/>
</dbReference>